<dbReference type="Proteomes" id="UP000007875">
    <property type="component" value="Unassembled WGS sequence"/>
</dbReference>
<evidence type="ECO:0000256" key="3">
    <source>
        <dbReference type="ARBA" id="ARBA00022692"/>
    </source>
</evidence>
<dbReference type="STRING" id="51511.ENSCSAVP00000012872"/>
<evidence type="ECO:0000256" key="1">
    <source>
        <dbReference type="ARBA" id="ARBA00004141"/>
    </source>
</evidence>
<comment type="similarity">
    <text evidence="2">Belongs to the monovalent cation:proton antiporter 1 (CPA1) transporter (TC 2.A.36) family.</text>
</comment>
<dbReference type="OMA" id="WAIPTFA"/>
<evidence type="ECO:0000256" key="4">
    <source>
        <dbReference type="ARBA" id="ARBA00022989"/>
    </source>
</evidence>
<feature type="transmembrane region" description="Helical" evidence="6">
    <location>
        <begin position="337"/>
        <end position="359"/>
    </location>
</feature>
<reference evidence="8" key="3">
    <citation type="submission" date="2025-09" db="UniProtKB">
        <authorList>
            <consortium name="Ensembl"/>
        </authorList>
    </citation>
    <scope>IDENTIFICATION</scope>
</reference>
<feature type="transmembrane region" description="Helical" evidence="6">
    <location>
        <begin position="152"/>
        <end position="175"/>
    </location>
</feature>
<feature type="transmembrane region" description="Helical" evidence="6">
    <location>
        <begin position="260"/>
        <end position="278"/>
    </location>
</feature>
<dbReference type="PANTHER" id="PTHR31102">
    <property type="match status" value="1"/>
</dbReference>
<feature type="transmembrane region" description="Helical" evidence="6">
    <location>
        <begin position="181"/>
        <end position="202"/>
    </location>
</feature>
<dbReference type="Pfam" id="PF00999">
    <property type="entry name" value="Na_H_Exchanger"/>
    <property type="match status" value="1"/>
</dbReference>
<dbReference type="PANTHER" id="PTHR31102:SF1">
    <property type="entry name" value="CATION_H+ EXCHANGER DOMAIN-CONTAINING PROTEIN"/>
    <property type="match status" value="1"/>
</dbReference>
<keyword evidence="9" id="KW-1185">Reference proteome</keyword>
<protein>
    <recommendedName>
        <fullName evidence="7">Cation/H+ exchanger transmembrane domain-containing protein</fullName>
    </recommendedName>
</protein>
<organism evidence="8 9">
    <name type="scientific">Ciona savignyi</name>
    <name type="common">Pacific transparent sea squirt</name>
    <dbReference type="NCBI Taxonomy" id="51511"/>
    <lineage>
        <taxon>Eukaryota</taxon>
        <taxon>Metazoa</taxon>
        <taxon>Chordata</taxon>
        <taxon>Tunicata</taxon>
        <taxon>Ascidiacea</taxon>
        <taxon>Phlebobranchia</taxon>
        <taxon>Cionidae</taxon>
        <taxon>Ciona</taxon>
    </lineage>
</organism>
<feature type="transmembrane region" description="Helical" evidence="6">
    <location>
        <begin position="290"/>
        <end position="317"/>
    </location>
</feature>
<evidence type="ECO:0000259" key="7">
    <source>
        <dbReference type="Pfam" id="PF00999"/>
    </source>
</evidence>
<dbReference type="GO" id="GO:0015297">
    <property type="term" value="F:antiporter activity"/>
    <property type="evidence" value="ECO:0007669"/>
    <property type="project" value="InterPro"/>
</dbReference>
<proteinExistence type="inferred from homology"/>
<dbReference type="InParanoid" id="H2Z5L0"/>
<dbReference type="AlphaFoldDB" id="H2Z5L0"/>
<dbReference type="GO" id="GO:1902600">
    <property type="term" value="P:proton transmembrane transport"/>
    <property type="evidence" value="ECO:0007669"/>
    <property type="project" value="InterPro"/>
</dbReference>
<dbReference type="InterPro" id="IPR051843">
    <property type="entry name" value="CPA1_transporter"/>
</dbReference>
<feature type="transmembrane region" description="Helical" evidence="6">
    <location>
        <begin position="366"/>
        <end position="392"/>
    </location>
</feature>
<feature type="domain" description="Cation/H+ exchanger transmembrane" evidence="7">
    <location>
        <begin position="79"/>
        <end position="453"/>
    </location>
</feature>
<accession>H2Z5L0</accession>
<reference evidence="8" key="2">
    <citation type="submission" date="2025-08" db="UniProtKB">
        <authorList>
            <consortium name="Ensembl"/>
        </authorList>
    </citation>
    <scope>IDENTIFICATION</scope>
</reference>
<dbReference type="InterPro" id="IPR006153">
    <property type="entry name" value="Cation/H_exchanger_TM"/>
</dbReference>
<dbReference type="eggNOG" id="KOG3826">
    <property type="taxonomic scope" value="Eukaryota"/>
</dbReference>
<keyword evidence="4 6" id="KW-1133">Transmembrane helix</keyword>
<reference evidence="9" key="1">
    <citation type="submission" date="2003-08" db="EMBL/GenBank/DDBJ databases">
        <authorList>
            <person name="Birren B."/>
            <person name="Nusbaum C."/>
            <person name="Abebe A."/>
            <person name="Abouelleil A."/>
            <person name="Adekoya E."/>
            <person name="Ait-zahra M."/>
            <person name="Allen N."/>
            <person name="Allen T."/>
            <person name="An P."/>
            <person name="Anderson M."/>
            <person name="Anderson S."/>
            <person name="Arachchi H."/>
            <person name="Armbruster J."/>
            <person name="Bachantsang P."/>
            <person name="Baldwin J."/>
            <person name="Barry A."/>
            <person name="Bayul T."/>
            <person name="Blitshsteyn B."/>
            <person name="Bloom T."/>
            <person name="Blye J."/>
            <person name="Boguslavskiy L."/>
            <person name="Borowsky M."/>
            <person name="Boukhgalter B."/>
            <person name="Brunache A."/>
            <person name="Butler J."/>
            <person name="Calixte N."/>
            <person name="Calvo S."/>
            <person name="Camarata J."/>
            <person name="Campo K."/>
            <person name="Chang J."/>
            <person name="Cheshatsang Y."/>
            <person name="Citroen M."/>
            <person name="Collymore A."/>
            <person name="Considine T."/>
            <person name="Cook A."/>
            <person name="Cooke P."/>
            <person name="Corum B."/>
            <person name="Cuomo C."/>
            <person name="David R."/>
            <person name="Dawoe T."/>
            <person name="Degray S."/>
            <person name="Dodge S."/>
            <person name="Dooley K."/>
            <person name="Dorje P."/>
            <person name="Dorjee K."/>
            <person name="Dorris L."/>
            <person name="Duffey N."/>
            <person name="Dupes A."/>
            <person name="Elkins T."/>
            <person name="Engels R."/>
            <person name="Erickson J."/>
            <person name="Farina A."/>
            <person name="Faro S."/>
            <person name="Ferreira P."/>
            <person name="Fischer H."/>
            <person name="Fitzgerald M."/>
            <person name="Foley K."/>
            <person name="Gage D."/>
            <person name="Galagan J."/>
            <person name="Gearin G."/>
            <person name="Gnerre S."/>
            <person name="Gnirke A."/>
            <person name="Goyette A."/>
            <person name="Graham J."/>
            <person name="Grandbois E."/>
            <person name="Gyaltsen K."/>
            <person name="Hafez N."/>
            <person name="Hagopian D."/>
            <person name="Hagos B."/>
            <person name="Hall J."/>
            <person name="Hatcher B."/>
            <person name="Heller A."/>
            <person name="Higgins H."/>
            <person name="Honan T."/>
            <person name="Horn A."/>
            <person name="Houde N."/>
            <person name="Hughes L."/>
            <person name="Hulme W."/>
            <person name="Husby E."/>
            <person name="Iliev I."/>
            <person name="Jaffe D."/>
            <person name="Jones C."/>
            <person name="Kamal M."/>
            <person name="Kamat A."/>
            <person name="Kamvysselis M."/>
            <person name="Karlsson E."/>
            <person name="Kells C."/>
            <person name="Kieu A."/>
            <person name="Kisner P."/>
            <person name="Kodira C."/>
            <person name="Kulbokas E."/>
            <person name="Labutti K."/>
            <person name="Lama D."/>
            <person name="Landers T."/>
            <person name="Leger J."/>
            <person name="Levine S."/>
            <person name="Lewis D."/>
            <person name="Lewis T."/>
            <person name="Lindblad-toh K."/>
            <person name="Liu X."/>
            <person name="Lokyitsang T."/>
            <person name="Lokyitsang Y."/>
            <person name="Lucien O."/>
            <person name="Lui A."/>
            <person name="Ma L.J."/>
            <person name="Mabbitt R."/>
            <person name="Macdonald J."/>
            <person name="Maclean C."/>
            <person name="Major J."/>
            <person name="Manning J."/>
            <person name="Marabella R."/>
            <person name="Maru K."/>
            <person name="Matthews C."/>
            <person name="Mauceli E."/>
            <person name="Mccarthy M."/>
            <person name="Mcdonough S."/>
            <person name="Mcghee T."/>
            <person name="Meldrim J."/>
            <person name="Meneus L."/>
            <person name="Mesirov J."/>
            <person name="Mihalev A."/>
            <person name="Mihova T."/>
            <person name="Mikkelsen T."/>
            <person name="Mlenga V."/>
            <person name="Moru K."/>
            <person name="Mozes J."/>
            <person name="Mulrain L."/>
            <person name="Munson G."/>
            <person name="Naylor J."/>
            <person name="Newes C."/>
            <person name="Nguyen C."/>
            <person name="Nguyen N."/>
            <person name="Nguyen T."/>
            <person name="Nicol R."/>
            <person name="Nielsen C."/>
            <person name="Nizzari M."/>
            <person name="Norbu C."/>
            <person name="Norbu N."/>
            <person name="O'donnell P."/>
            <person name="Okoawo O."/>
            <person name="O'leary S."/>
            <person name="Omotosho B."/>
            <person name="O'neill K."/>
            <person name="Osman S."/>
            <person name="Parker S."/>
            <person name="Perrin D."/>
            <person name="Phunkhang P."/>
            <person name="Piqani B."/>
            <person name="Purcell S."/>
            <person name="Rachupka T."/>
            <person name="Ramasamy U."/>
            <person name="Rameau R."/>
            <person name="Ray V."/>
            <person name="Raymond C."/>
            <person name="Retta R."/>
            <person name="Richardson S."/>
            <person name="Rise C."/>
            <person name="Rodriguez J."/>
            <person name="Rogers J."/>
            <person name="Rogov P."/>
            <person name="Rutman M."/>
            <person name="Schupbach R."/>
            <person name="Seaman C."/>
            <person name="Settipalli S."/>
            <person name="Sharpe T."/>
            <person name="Sheridan J."/>
            <person name="Sherpa N."/>
            <person name="Shi J."/>
            <person name="Smirnov S."/>
            <person name="Smith C."/>
            <person name="Sougnez C."/>
            <person name="Spencer B."/>
            <person name="Stalker J."/>
            <person name="Stange-thomann N."/>
            <person name="Stavropoulos S."/>
            <person name="Stetson K."/>
            <person name="Stone C."/>
            <person name="Stone S."/>
            <person name="Stubbs M."/>
            <person name="Talamas J."/>
            <person name="Tchuinga P."/>
            <person name="Tenzing P."/>
            <person name="Tesfaye S."/>
            <person name="Theodore J."/>
            <person name="Thoulutsang Y."/>
            <person name="Topham K."/>
            <person name="Towey S."/>
            <person name="Tsamla T."/>
            <person name="Tsomo N."/>
            <person name="Vallee D."/>
            <person name="Vassiliev H."/>
            <person name="Venkataraman V."/>
            <person name="Vinson J."/>
            <person name="Vo A."/>
            <person name="Wade C."/>
            <person name="Wang S."/>
            <person name="Wangchuk T."/>
            <person name="Wangdi T."/>
            <person name="Whittaker C."/>
            <person name="Wilkinson J."/>
            <person name="Wu Y."/>
            <person name="Wyman D."/>
            <person name="Yadav S."/>
            <person name="Yang S."/>
            <person name="Yang X."/>
            <person name="Yeager S."/>
            <person name="Yee E."/>
            <person name="Young G."/>
            <person name="Zainoun J."/>
            <person name="Zembeck L."/>
            <person name="Zimmer A."/>
            <person name="Zody M."/>
            <person name="Lander E."/>
        </authorList>
    </citation>
    <scope>NUCLEOTIDE SEQUENCE [LARGE SCALE GENOMIC DNA]</scope>
</reference>
<sequence>MNNTEEQQCSEKPRNRKSYQCTKCYPSCEWWLSVLTNSTLLLLSWAVPWSIVGNDCLPGGNLFGIIILTDCCVLAGIVVSIIPIPKLPPLPPLLGMLLAGFVLRNIPGTDAVITAIQSSWSSTLRSLALTIILVKAGLELDASLLKKMKGVCIRLTAIPCLVEAVTCAIAAHLLLNFPWEWGFLLGFVLGAVTPAVIVPSLLELQDKGFGVEKGIPTLVIAASSFDDVLAISGFSVVLGITFSTGTGVMSFQTLGPLEMAGGILIGIILGVFLWFIPSPKQKHVARTRSMLVLGFGVLALFGSRAASFPGAGALAAIVTPFVAALRWKSDKEPISRFVGSFWTVFEPIMFGLIGAEIAIEKMDGKAVAMGIAVLLICLLFRTLATFGAVSFAGLNVKEKLFVCFSWIPKATVQAAIGPVALDTAKKAGASEYFINIAEQVLTVAVLSILITAPLGAAAIGLSGPKLLDR</sequence>
<feature type="transmembrane region" description="Helical" evidence="6">
    <location>
        <begin position="440"/>
        <end position="461"/>
    </location>
</feature>
<feature type="transmembrane region" description="Helical" evidence="6">
    <location>
        <begin position="63"/>
        <end position="82"/>
    </location>
</feature>
<evidence type="ECO:0000256" key="2">
    <source>
        <dbReference type="ARBA" id="ARBA00007367"/>
    </source>
</evidence>
<keyword evidence="3 6" id="KW-0812">Transmembrane</keyword>
<evidence type="ECO:0000256" key="6">
    <source>
        <dbReference type="SAM" id="Phobius"/>
    </source>
</evidence>
<dbReference type="GO" id="GO:0016020">
    <property type="term" value="C:membrane"/>
    <property type="evidence" value="ECO:0007669"/>
    <property type="project" value="UniProtKB-SubCell"/>
</dbReference>
<evidence type="ECO:0000256" key="5">
    <source>
        <dbReference type="ARBA" id="ARBA00023136"/>
    </source>
</evidence>
<feature type="transmembrane region" description="Helical" evidence="6">
    <location>
        <begin position="30"/>
        <end position="51"/>
    </location>
</feature>
<keyword evidence="5 6" id="KW-0472">Membrane</keyword>
<evidence type="ECO:0000313" key="9">
    <source>
        <dbReference type="Proteomes" id="UP000007875"/>
    </source>
</evidence>
<dbReference type="HOGENOM" id="CLU_018415_4_1_1"/>
<comment type="subcellular location">
    <subcellularLocation>
        <location evidence="1">Membrane</location>
        <topology evidence="1">Multi-pass membrane protein</topology>
    </subcellularLocation>
</comment>
<name>H2Z5L0_CIOSA</name>
<evidence type="ECO:0000313" key="8">
    <source>
        <dbReference type="Ensembl" id="ENSCSAVP00000012872.1"/>
    </source>
</evidence>
<dbReference type="GeneTree" id="ENSGT00390000013285"/>
<dbReference type="Ensembl" id="ENSCSAVT00000013021.1">
    <property type="protein sequence ID" value="ENSCSAVP00000012872.1"/>
    <property type="gene ID" value="ENSCSAVG00000007556.1"/>
</dbReference>
<feature type="transmembrane region" description="Helical" evidence="6">
    <location>
        <begin position="214"/>
        <end position="240"/>
    </location>
</feature>